<sequence length="199" mass="22100">MVHQNLLSETSMITRTQSAELEKAISGILPSETAKLIDLVDQMFDDYIRGAIHHNEIRRLIGIIQNKAGKAQTMPRSCAPIAIFNPISFIPPGITLLEAYLKLNGFVPVVLGLDEQTIKKMAGQIHPTVVVSLTLFHHIDKLAKLKPCFEAAGLNVLAGGVPFMYQNQNKDKLSFCSFPDSFKQIVCKLSEDLLNENRK</sequence>
<dbReference type="Proteomes" id="UP000233649">
    <property type="component" value="Unassembled WGS sequence"/>
</dbReference>
<dbReference type="EMBL" id="PHFD01000197">
    <property type="protein sequence ID" value="PKH46567.1"/>
    <property type="molecule type" value="Genomic_DNA"/>
</dbReference>
<evidence type="ECO:0008006" key="3">
    <source>
        <dbReference type="Google" id="ProtNLM"/>
    </source>
</evidence>
<gene>
    <name evidence="1" type="ORF">CVH13_01036</name>
</gene>
<comment type="caution">
    <text evidence="1">The sequence shown here is derived from an EMBL/GenBank/DDBJ whole genome shotgun (WGS) entry which is preliminary data.</text>
</comment>
<dbReference type="OMA" id="TITHNCA"/>
<protein>
    <recommendedName>
        <fullName evidence="3">Cobalamin-binding protein</fullName>
    </recommendedName>
</protein>
<name>A0A2J1DWP3_9CHLR</name>
<proteinExistence type="predicted"/>
<accession>A0A2J1DWP3</accession>
<dbReference type="RefSeq" id="WP_011308793.1">
    <property type="nucleotide sequence ID" value="NZ_AP024514.1"/>
</dbReference>
<organism evidence="1 2">
    <name type="scientific">Dehalococcoides mccartyi</name>
    <dbReference type="NCBI Taxonomy" id="61435"/>
    <lineage>
        <taxon>Bacteria</taxon>
        <taxon>Bacillati</taxon>
        <taxon>Chloroflexota</taxon>
        <taxon>Dehalococcoidia</taxon>
        <taxon>Dehalococcoidales</taxon>
        <taxon>Dehalococcoidaceae</taxon>
        <taxon>Dehalococcoides</taxon>
    </lineage>
</organism>
<reference evidence="1 2" key="1">
    <citation type="journal article" date="2017" name="FEMS Microbiol. Ecol.">
        <title>Reconstructed genomes of novel Dehalococcoides mccartyi strains from 1,2,3,4-tetrachlorodibenzo-p-dioxin-dechlorinating enrichment cultures reveal divergent reductive dehalogenase gene profiles.</title>
        <authorList>
            <person name="Dam H.T."/>
            <person name="Vollmers J."/>
            <person name="Kaster A.K."/>
            <person name="Haggblom M.M."/>
        </authorList>
    </citation>
    <scope>NUCLEOTIDE SEQUENCE [LARGE SCALE GENOMIC DNA]</scope>
    <source>
        <strain evidence="1 2">H1-3-2.001</strain>
    </source>
</reference>
<evidence type="ECO:0000313" key="2">
    <source>
        <dbReference type="Proteomes" id="UP000233649"/>
    </source>
</evidence>
<evidence type="ECO:0000313" key="1">
    <source>
        <dbReference type="EMBL" id="PKH46567.1"/>
    </source>
</evidence>
<dbReference type="AlphaFoldDB" id="A0A2J1DWP3"/>